<dbReference type="InterPro" id="IPR036525">
    <property type="entry name" value="Tubulin/FtsZ_GTPase_sf"/>
</dbReference>
<dbReference type="InterPro" id="IPR003008">
    <property type="entry name" value="Tubulin_FtsZ_GTPase"/>
</dbReference>
<dbReference type="SMART" id="SM00864">
    <property type="entry name" value="Tubulin"/>
    <property type="match status" value="1"/>
</dbReference>
<comment type="caution">
    <text evidence="4">Lacks conserved residue(s) required for the propagation of feature annotation.</text>
</comment>
<dbReference type="GO" id="GO:0043093">
    <property type="term" value="P:FtsZ-dependent cytokinesis"/>
    <property type="evidence" value="ECO:0007669"/>
    <property type="project" value="UniProtKB-UniRule"/>
</dbReference>
<dbReference type="GO" id="GO:0051258">
    <property type="term" value="P:protein polymerization"/>
    <property type="evidence" value="ECO:0007669"/>
    <property type="project" value="UniProtKB-UniRule"/>
</dbReference>
<comment type="subcellular location">
    <subcellularLocation>
        <location evidence="4">Cytoplasm</location>
    </subcellularLocation>
    <text evidence="4">Assembles at midcell at the inner surface of the cytoplasmic membrane.</text>
</comment>
<dbReference type="PANTHER" id="PTHR30314:SF3">
    <property type="entry name" value="MITOCHONDRIAL DIVISION PROTEIN FSZA"/>
    <property type="match status" value="1"/>
</dbReference>
<keyword evidence="3 4" id="KW-0342">GTP-binding</keyword>
<keyword evidence="4" id="KW-0131">Cell cycle</keyword>
<dbReference type="GO" id="GO:0003924">
    <property type="term" value="F:GTPase activity"/>
    <property type="evidence" value="ECO:0007669"/>
    <property type="project" value="UniProtKB-UniRule"/>
</dbReference>
<accession>A0A2M6Z404</accession>
<feature type="domain" description="Tubulin/FtsZ GTPase" evidence="7">
    <location>
        <begin position="11"/>
        <end position="203"/>
    </location>
</feature>
<feature type="binding site" evidence="4">
    <location>
        <position position="185"/>
    </location>
    <ligand>
        <name>GTP</name>
        <dbReference type="ChEBI" id="CHEBI:37565"/>
    </ligand>
</feature>
<dbReference type="HAMAP" id="MF_00909">
    <property type="entry name" value="FtsZ"/>
    <property type="match status" value="1"/>
</dbReference>
<keyword evidence="6" id="KW-0472">Membrane</keyword>
<evidence type="ECO:0000256" key="2">
    <source>
        <dbReference type="ARBA" id="ARBA00022741"/>
    </source>
</evidence>
<comment type="caution">
    <text evidence="9">The sequence shown here is derived from an EMBL/GenBank/DDBJ whole genome shotgun (WGS) entry which is preliminary data.</text>
</comment>
<dbReference type="InterPro" id="IPR008280">
    <property type="entry name" value="Tub_FtsZ_C"/>
</dbReference>
<dbReference type="GO" id="GO:0005737">
    <property type="term" value="C:cytoplasm"/>
    <property type="evidence" value="ECO:0007669"/>
    <property type="project" value="UniProtKB-SubCell"/>
</dbReference>
<evidence type="ECO:0000256" key="1">
    <source>
        <dbReference type="ARBA" id="ARBA00009690"/>
    </source>
</evidence>
<comment type="similarity">
    <text evidence="1 4">Belongs to the FtsZ family.</text>
</comment>
<dbReference type="GO" id="GO:0032153">
    <property type="term" value="C:cell division site"/>
    <property type="evidence" value="ECO:0007669"/>
    <property type="project" value="UniProtKB-UniRule"/>
</dbReference>
<evidence type="ECO:0000256" key="3">
    <source>
        <dbReference type="ARBA" id="ARBA00023134"/>
    </source>
</evidence>
<feature type="domain" description="Tubulin/FtsZ 2-layer sandwich" evidence="8">
    <location>
        <begin position="205"/>
        <end position="324"/>
    </location>
</feature>
<evidence type="ECO:0000313" key="10">
    <source>
        <dbReference type="Proteomes" id="UP000228777"/>
    </source>
</evidence>
<keyword evidence="4" id="KW-0963">Cytoplasm</keyword>
<dbReference type="GO" id="GO:0000917">
    <property type="term" value="P:division septum assembly"/>
    <property type="evidence" value="ECO:0007669"/>
    <property type="project" value="UniProtKB-KW"/>
</dbReference>
<evidence type="ECO:0000259" key="8">
    <source>
        <dbReference type="SMART" id="SM00865"/>
    </source>
</evidence>
<name>A0A2M6Z404_9BACT</name>
<evidence type="ECO:0000256" key="4">
    <source>
        <dbReference type="HAMAP-Rule" id="MF_00909"/>
    </source>
</evidence>
<dbReference type="EMBL" id="PEWP01000013">
    <property type="protein sequence ID" value="PIU47149.1"/>
    <property type="molecule type" value="Genomic_DNA"/>
</dbReference>
<comment type="function">
    <text evidence="4">Essential cell division protein that forms a contractile ring structure (Z ring) at the future cell division site. The regulation of the ring assembly controls the timing and the location of cell division. One of the functions of the FtsZ ring is to recruit other cell division proteins to the septum to produce a new cell wall between the dividing cells. Binds GTP and shows GTPase activity.</text>
</comment>
<feature type="coiled-coil region" evidence="5">
    <location>
        <begin position="334"/>
        <end position="373"/>
    </location>
</feature>
<keyword evidence="5" id="KW-0175">Coiled coil</keyword>
<dbReference type="InterPro" id="IPR000158">
    <property type="entry name" value="Cell_div_FtsZ"/>
</dbReference>
<dbReference type="Pfam" id="PF12327">
    <property type="entry name" value="FtsZ_C"/>
    <property type="match status" value="1"/>
</dbReference>
<dbReference type="InterPro" id="IPR018316">
    <property type="entry name" value="Tubulin/FtsZ_2-layer-sand-dom"/>
</dbReference>
<dbReference type="InterPro" id="IPR024757">
    <property type="entry name" value="FtsZ_C"/>
</dbReference>
<proteinExistence type="inferred from homology"/>
<dbReference type="Proteomes" id="UP000228777">
    <property type="component" value="Unassembled WGS sequence"/>
</dbReference>
<protein>
    <recommendedName>
        <fullName evidence="4">Cell division protein FtsZ</fullName>
    </recommendedName>
</protein>
<evidence type="ECO:0000256" key="5">
    <source>
        <dbReference type="SAM" id="Coils"/>
    </source>
</evidence>
<dbReference type="InterPro" id="IPR045061">
    <property type="entry name" value="FtsZ/CetZ"/>
</dbReference>
<dbReference type="AlphaFoldDB" id="A0A2M6Z404"/>
<keyword evidence="4" id="KW-0132">Cell division</keyword>
<sequence length="387" mass="43173">MRKIPSIKKIKIKVIGIGAGGSTIVSEIAKNIKKASFVVTDCDKRILKKGEKNIKVIQLGEDISHGLGTGINPILGEEIARKEKEKITKILKNQDLLILIACLGGGFGSGATPVFAELSKNFKNISLGIFTLPFKFEGEKKTKIAKEALEKIKENLSGTFIVSNEKIFQVIDKHTPFKKALSILNKNLILILKDLIELISKTGVINIDFADLRTILKGRGQIIYVGSIICSGPNRTEEAIKKVFQSPFYGGAAAAFFCKNILFNISGGEDLTLKEVERISSGIYNICPQAKIIFGISQDKKYNGKVKITLIQAGEEKIKKSIRKKIVKKEKPLKREAVKEKKKTKKKRKEIRRSALEIKKAEKEEESEVLAQEKEWEIPAFLRKKIK</sequence>
<dbReference type="SUPFAM" id="SSF55307">
    <property type="entry name" value="Tubulin C-terminal domain-like"/>
    <property type="match status" value="1"/>
</dbReference>
<dbReference type="GO" id="GO:0005525">
    <property type="term" value="F:GTP binding"/>
    <property type="evidence" value="ECO:0007669"/>
    <property type="project" value="UniProtKB-UniRule"/>
</dbReference>
<dbReference type="PANTHER" id="PTHR30314">
    <property type="entry name" value="CELL DIVISION PROTEIN FTSZ-RELATED"/>
    <property type="match status" value="1"/>
</dbReference>
<organism evidence="9 10">
    <name type="scientific">bacterium (Candidatus Gribaldobacteria) CG07_land_8_20_14_0_80_33_18</name>
    <dbReference type="NCBI Taxonomy" id="2014272"/>
    <lineage>
        <taxon>Bacteria</taxon>
        <taxon>Candidatus Gribaldobacteria</taxon>
    </lineage>
</organism>
<keyword evidence="6" id="KW-1133">Transmembrane helix</keyword>
<feature type="binding site" evidence="4">
    <location>
        <position position="141"/>
    </location>
    <ligand>
        <name>GTP</name>
        <dbReference type="ChEBI" id="CHEBI:37565"/>
    </ligand>
</feature>
<keyword evidence="4" id="KW-0717">Septation</keyword>
<reference evidence="10" key="1">
    <citation type="submission" date="2017-09" db="EMBL/GenBank/DDBJ databases">
        <title>Depth-based differentiation of microbial function through sediment-hosted aquifers and enrichment of novel symbionts in the deep terrestrial subsurface.</title>
        <authorList>
            <person name="Probst A.J."/>
            <person name="Ladd B."/>
            <person name="Jarett J.K."/>
            <person name="Geller-Mcgrath D.E."/>
            <person name="Sieber C.M.K."/>
            <person name="Emerson J.B."/>
            <person name="Anantharaman K."/>
            <person name="Thomas B.C."/>
            <person name="Malmstrom R."/>
            <person name="Stieglmeier M."/>
            <person name="Klingl A."/>
            <person name="Woyke T."/>
            <person name="Ryan C.M."/>
            <person name="Banfield J.F."/>
        </authorList>
    </citation>
    <scope>NUCLEOTIDE SEQUENCE [LARGE SCALE GENOMIC DNA]</scope>
</reference>
<feature type="transmembrane region" description="Helical" evidence="6">
    <location>
        <begin position="96"/>
        <end position="116"/>
    </location>
</feature>
<dbReference type="Gene3D" id="3.40.50.1440">
    <property type="entry name" value="Tubulin/FtsZ, GTPase domain"/>
    <property type="match status" value="1"/>
</dbReference>
<evidence type="ECO:0000259" key="7">
    <source>
        <dbReference type="SMART" id="SM00864"/>
    </source>
</evidence>
<comment type="subunit">
    <text evidence="4">Homodimer. Polymerizes to form a dynamic ring structure in a strictly GTP-dependent manner. Interacts directly with several other division proteins.</text>
</comment>
<evidence type="ECO:0000256" key="6">
    <source>
        <dbReference type="SAM" id="Phobius"/>
    </source>
</evidence>
<dbReference type="CDD" id="cd02201">
    <property type="entry name" value="FtsZ_type1"/>
    <property type="match status" value="1"/>
</dbReference>
<evidence type="ECO:0000313" key="9">
    <source>
        <dbReference type="EMBL" id="PIU47149.1"/>
    </source>
</evidence>
<feature type="binding site" evidence="4">
    <location>
        <position position="137"/>
    </location>
    <ligand>
        <name>GTP</name>
        <dbReference type="ChEBI" id="CHEBI:37565"/>
    </ligand>
</feature>
<dbReference type="PRINTS" id="PR00423">
    <property type="entry name" value="CELLDVISFTSZ"/>
</dbReference>
<keyword evidence="6" id="KW-0812">Transmembrane</keyword>
<dbReference type="SMART" id="SM00865">
    <property type="entry name" value="Tubulin_C"/>
    <property type="match status" value="1"/>
</dbReference>
<dbReference type="Pfam" id="PF00091">
    <property type="entry name" value="Tubulin"/>
    <property type="match status" value="1"/>
</dbReference>
<keyword evidence="2 4" id="KW-0547">Nucleotide-binding</keyword>
<dbReference type="SUPFAM" id="SSF52490">
    <property type="entry name" value="Tubulin nucleotide-binding domain-like"/>
    <property type="match status" value="1"/>
</dbReference>
<gene>
    <name evidence="4" type="primary">ftsZ</name>
    <name evidence="9" type="ORF">COS93_00675</name>
</gene>